<gene>
    <name evidence="1" type="ORF">HD596_007954</name>
</gene>
<dbReference type="Proteomes" id="UP000579153">
    <property type="component" value="Unassembled WGS sequence"/>
</dbReference>
<protein>
    <submittedName>
        <fullName evidence="1">Uncharacterized protein</fullName>
    </submittedName>
</protein>
<comment type="caution">
    <text evidence="1">The sequence shown here is derived from an EMBL/GenBank/DDBJ whole genome shotgun (WGS) entry which is preliminary data.</text>
</comment>
<sequence length="49" mass="5202">MPVWAGEAVDLITDLPGAADLVARLAAQAENALARAGRERAQDRRDRSG</sequence>
<proteinExistence type="predicted"/>
<evidence type="ECO:0000313" key="2">
    <source>
        <dbReference type="Proteomes" id="UP000579153"/>
    </source>
</evidence>
<dbReference type="EMBL" id="JACHMB010000001">
    <property type="protein sequence ID" value="MBB5781198.1"/>
    <property type="molecule type" value="Genomic_DNA"/>
</dbReference>
<name>A0A7W9LEZ3_9ACTN</name>
<reference evidence="1 2" key="1">
    <citation type="submission" date="2020-08" db="EMBL/GenBank/DDBJ databases">
        <title>Sequencing the genomes of 1000 actinobacteria strains.</title>
        <authorList>
            <person name="Klenk H.-P."/>
        </authorList>
    </citation>
    <scope>NUCLEOTIDE SEQUENCE [LARGE SCALE GENOMIC DNA]</scope>
    <source>
        <strain evidence="1 2">DSM 45507</strain>
    </source>
</reference>
<organism evidence="1 2">
    <name type="scientific">Nonomuraea jabiensis</name>
    <dbReference type="NCBI Taxonomy" id="882448"/>
    <lineage>
        <taxon>Bacteria</taxon>
        <taxon>Bacillati</taxon>
        <taxon>Actinomycetota</taxon>
        <taxon>Actinomycetes</taxon>
        <taxon>Streptosporangiales</taxon>
        <taxon>Streptosporangiaceae</taxon>
        <taxon>Nonomuraea</taxon>
    </lineage>
</organism>
<evidence type="ECO:0000313" key="1">
    <source>
        <dbReference type="EMBL" id="MBB5781198.1"/>
    </source>
</evidence>
<accession>A0A7W9LEZ3</accession>
<dbReference type="AlphaFoldDB" id="A0A7W9LEZ3"/>
<keyword evidence="2" id="KW-1185">Reference proteome</keyword>